<dbReference type="InterPro" id="IPR010559">
    <property type="entry name" value="Sig_transdc_His_kin_internal"/>
</dbReference>
<sequence>MNSSKINRIYFYLIISVLVNLLNFLKEIEDESVSEAVYETLVLFPVIFLLCFATFFVRKYFIGFKKLMYAISYSKFTRIVFWSSVISIQTIVLSLITRAITQFLFNDDPDPVFFDLIFWAIIIATFFITLFVYFLEHFFESQREKQNIELTLFQYEKEKTIAKYLALKKQLNPHFLFNSFNSLMGLIAIDSKKAEYFLRELSNVYRYNLTQNEEMVVPLQKEIEMIQSYFYLQKIRFGDHLILKNEIENDKMNMLLPPMTIELLVSNAIKHNVIEKSKPLTVTISTKDDLVLVKNNYQPKDIKKYRSNSLGIGLKNLSDQLELIHHKKPYFKIIDNTYIAGIPLIHPEI</sequence>
<comment type="caution">
    <text evidence="3">The sequence shown here is derived from an EMBL/GenBank/DDBJ whole genome shotgun (WGS) entry which is preliminary data.</text>
</comment>
<dbReference type="GO" id="GO:0000155">
    <property type="term" value="F:phosphorelay sensor kinase activity"/>
    <property type="evidence" value="ECO:0007669"/>
    <property type="project" value="InterPro"/>
</dbReference>
<feature type="transmembrane region" description="Helical" evidence="1">
    <location>
        <begin position="37"/>
        <end position="58"/>
    </location>
</feature>
<dbReference type="GO" id="GO:0016020">
    <property type="term" value="C:membrane"/>
    <property type="evidence" value="ECO:0007669"/>
    <property type="project" value="InterPro"/>
</dbReference>
<keyword evidence="1" id="KW-0812">Transmembrane</keyword>
<evidence type="ECO:0000256" key="1">
    <source>
        <dbReference type="SAM" id="Phobius"/>
    </source>
</evidence>
<evidence type="ECO:0000313" key="3">
    <source>
        <dbReference type="EMBL" id="TPN83975.1"/>
    </source>
</evidence>
<feature type="domain" description="Signal transduction histidine kinase internal region" evidence="2">
    <location>
        <begin position="163"/>
        <end position="241"/>
    </location>
</feature>
<dbReference type="Proteomes" id="UP000315540">
    <property type="component" value="Unassembled WGS sequence"/>
</dbReference>
<proteinExistence type="predicted"/>
<gene>
    <name evidence="3" type="ORF">FHK87_18605</name>
</gene>
<keyword evidence="1" id="KW-0472">Membrane</keyword>
<dbReference type="EMBL" id="VFWZ01000006">
    <property type="protein sequence ID" value="TPN83975.1"/>
    <property type="molecule type" value="Genomic_DNA"/>
</dbReference>
<protein>
    <recommendedName>
        <fullName evidence="2">Signal transduction histidine kinase internal region domain-containing protein</fullName>
    </recommendedName>
</protein>
<dbReference type="PANTHER" id="PTHR34220:SF7">
    <property type="entry name" value="SENSOR HISTIDINE KINASE YPDA"/>
    <property type="match status" value="1"/>
</dbReference>
<evidence type="ECO:0000313" key="4">
    <source>
        <dbReference type="Proteomes" id="UP000315540"/>
    </source>
</evidence>
<dbReference type="PANTHER" id="PTHR34220">
    <property type="entry name" value="SENSOR HISTIDINE KINASE YPDA"/>
    <property type="match status" value="1"/>
</dbReference>
<dbReference type="InterPro" id="IPR050640">
    <property type="entry name" value="Bact_2-comp_sensor_kinase"/>
</dbReference>
<dbReference type="AlphaFoldDB" id="A0A504J5W8"/>
<organism evidence="3 4">
    <name type="scientific">Aquimarina algicola</name>
    <dbReference type="NCBI Taxonomy" id="2589995"/>
    <lineage>
        <taxon>Bacteria</taxon>
        <taxon>Pseudomonadati</taxon>
        <taxon>Bacteroidota</taxon>
        <taxon>Flavobacteriia</taxon>
        <taxon>Flavobacteriales</taxon>
        <taxon>Flavobacteriaceae</taxon>
        <taxon>Aquimarina</taxon>
    </lineage>
</organism>
<evidence type="ECO:0000259" key="2">
    <source>
        <dbReference type="Pfam" id="PF06580"/>
    </source>
</evidence>
<keyword evidence="1" id="KW-1133">Transmembrane helix</keyword>
<feature type="transmembrane region" description="Helical" evidence="1">
    <location>
        <begin position="9"/>
        <end position="25"/>
    </location>
</feature>
<accession>A0A504J5W8</accession>
<feature type="transmembrane region" description="Helical" evidence="1">
    <location>
        <begin position="79"/>
        <end position="100"/>
    </location>
</feature>
<feature type="transmembrane region" description="Helical" evidence="1">
    <location>
        <begin position="112"/>
        <end position="135"/>
    </location>
</feature>
<name>A0A504J5W8_9FLAO</name>
<keyword evidence="4" id="KW-1185">Reference proteome</keyword>
<dbReference type="OrthoDB" id="9809908at2"/>
<dbReference type="Pfam" id="PF06580">
    <property type="entry name" value="His_kinase"/>
    <property type="match status" value="1"/>
</dbReference>
<reference evidence="3 4" key="1">
    <citation type="submission" date="2019-06" db="EMBL/GenBank/DDBJ databases">
        <authorList>
            <person name="Meng X."/>
        </authorList>
    </citation>
    <scope>NUCLEOTIDE SEQUENCE [LARGE SCALE GENOMIC DNA]</scope>
    <source>
        <strain evidence="3 4">M625</strain>
    </source>
</reference>
<dbReference type="RefSeq" id="WP_140595283.1">
    <property type="nucleotide sequence ID" value="NZ_VFWZ01000006.1"/>
</dbReference>